<dbReference type="RefSeq" id="WP_150015712.1">
    <property type="nucleotide sequence ID" value="NZ_VWVM01000027.1"/>
</dbReference>
<evidence type="ECO:0000256" key="1">
    <source>
        <dbReference type="SAM" id="SignalP"/>
    </source>
</evidence>
<dbReference type="Proteomes" id="UP000324255">
    <property type="component" value="Unassembled WGS sequence"/>
</dbReference>
<evidence type="ECO:0000313" key="3">
    <source>
        <dbReference type="Proteomes" id="UP000324255"/>
    </source>
</evidence>
<dbReference type="AlphaFoldDB" id="A0AB34CDR7"/>
<accession>A0AB34CDR7</accession>
<gene>
    <name evidence="2" type="ORF">F3I20_21855</name>
</gene>
<evidence type="ECO:0000313" key="2">
    <source>
        <dbReference type="EMBL" id="KAA6118655.1"/>
    </source>
</evidence>
<sequence>MNGLYKLILLFSLSTVSIFSHSATNKEQKELSTTIVNLIDSAARKDGNLSSAFSIICPKNSFDGTIVLNHVGYDLNTKFNGTLLINKPESIYNGELTSLIPEVTNEDDFFSDKDFIAIGETFTFSMPKGHIYISVWKSGKITVQSQILGEDESPKIKCKLGMVD</sequence>
<proteinExistence type="predicted"/>
<dbReference type="EMBL" id="VWVM01000027">
    <property type="protein sequence ID" value="KAA6118655.1"/>
    <property type="molecule type" value="Genomic_DNA"/>
</dbReference>
<organism evidence="2 3">
    <name type="scientific">Candidatus Pantoea gossypiicola</name>
    <dbReference type="NCBI Taxonomy" id="2608008"/>
    <lineage>
        <taxon>Bacteria</taxon>
        <taxon>Pseudomonadati</taxon>
        <taxon>Pseudomonadota</taxon>
        <taxon>Gammaproteobacteria</taxon>
        <taxon>Enterobacterales</taxon>
        <taxon>Erwiniaceae</taxon>
        <taxon>Pantoea</taxon>
    </lineage>
</organism>
<feature type="chain" id="PRO_5044189036" evidence="1">
    <location>
        <begin position="23"/>
        <end position="164"/>
    </location>
</feature>
<keyword evidence="1" id="KW-0732">Signal</keyword>
<reference evidence="2 3" key="1">
    <citation type="submission" date="2019-09" db="EMBL/GenBank/DDBJ databases">
        <title>Genomic diversity of phyloplane-associated Pantoea species in Pakistan cotton crop.</title>
        <authorList>
            <person name="Tufail M.R."/>
            <person name="Cook D.R."/>
        </authorList>
    </citation>
    <scope>NUCLEOTIDE SEQUENCE [LARGE SCALE GENOMIC DNA]</scope>
    <source>
        <strain evidence="2 3">B_8</strain>
    </source>
</reference>
<comment type="caution">
    <text evidence="2">The sequence shown here is derived from an EMBL/GenBank/DDBJ whole genome shotgun (WGS) entry which is preliminary data.</text>
</comment>
<keyword evidence="3" id="KW-1185">Reference proteome</keyword>
<name>A0AB34CDR7_9GAMM</name>
<feature type="signal peptide" evidence="1">
    <location>
        <begin position="1"/>
        <end position="22"/>
    </location>
</feature>
<protein>
    <submittedName>
        <fullName evidence="2">Uncharacterized protein</fullName>
    </submittedName>
</protein>